<protein>
    <submittedName>
        <fullName evidence="1">Uncharacterized protein</fullName>
    </submittedName>
</protein>
<keyword evidence="2" id="KW-1185">Reference proteome</keyword>
<gene>
    <name evidence="1" type="ORF">CWM47_10295</name>
</gene>
<accession>A0A2K8YX26</accession>
<reference evidence="1 2" key="1">
    <citation type="submission" date="2017-11" db="EMBL/GenBank/DDBJ databases">
        <title>Taxonomic description and genome sequences of Spirosoma HA7 sp. nov., isolated from pollen microhabitat of Corylus avellana.</title>
        <authorList>
            <person name="Ambika Manirajan B."/>
            <person name="Suarez C."/>
            <person name="Ratering S."/>
            <person name="Geissler-Plaum R."/>
            <person name="Cardinale M."/>
            <person name="Sylvia S."/>
        </authorList>
    </citation>
    <scope>NUCLEOTIDE SEQUENCE [LARGE SCALE GENOMIC DNA]</scope>
    <source>
        <strain evidence="1 2">HA7</strain>
    </source>
</reference>
<dbReference type="KEGG" id="spir:CWM47_10295"/>
<dbReference type="OrthoDB" id="4272688at2"/>
<sequence>MEALKLETTVSMFAAQLSELTDIHDVEPLNDSDYNCLAEVRDVLKKHGRQERFGVTLLHKHFDLASDEVLVEYTDVASRVQTIKPEKKGSALLNTIETSWVLGDGERIAMTICNTRCWKDVHGNHNSDHV</sequence>
<dbReference type="EMBL" id="CP025096">
    <property type="protein sequence ID" value="AUD02176.1"/>
    <property type="molecule type" value="Genomic_DNA"/>
</dbReference>
<evidence type="ECO:0000313" key="1">
    <source>
        <dbReference type="EMBL" id="AUD02176.1"/>
    </source>
</evidence>
<proteinExistence type="predicted"/>
<name>A0A2K8YX26_9BACT</name>
<dbReference type="Proteomes" id="UP000232883">
    <property type="component" value="Chromosome"/>
</dbReference>
<dbReference type="RefSeq" id="WP_100987895.1">
    <property type="nucleotide sequence ID" value="NZ_CP025096.1"/>
</dbReference>
<evidence type="ECO:0000313" key="2">
    <source>
        <dbReference type="Proteomes" id="UP000232883"/>
    </source>
</evidence>
<organism evidence="1 2">
    <name type="scientific">Spirosoma pollinicola</name>
    <dbReference type="NCBI Taxonomy" id="2057025"/>
    <lineage>
        <taxon>Bacteria</taxon>
        <taxon>Pseudomonadati</taxon>
        <taxon>Bacteroidota</taxon>
        <taxon>Cytophagia</taxon>
        <taxon>Cytophagales</taxon>
        <taxon>Cytophagaceae</taxon>
        <taxon>Spirosoma</taxon>
    </lineage>
</organism>
<dbReference type="AlphaFoldDB" id="A0A2K8YX26"/>